<accession>B7HMU3</accession>
<sequence length="49" mass="6049">MYGGKSRNVWVITYKRKKSLYIFAKKREKLKGIKSFTYYSKRKNKLKRE</sequence>
<organism evidence="1 2">
    <name type="scientific">Bacillus cereus (strain AH187)</name>
    <dbReference type="NCBI Taxonomy" id="405534"/>
    <lineage>
        <taxon>Bacteria</taxon>
        <taxon>Bacillati</taxon>
        <taxon>Bacillota</taxon>
        <taxon>Bacilli</taxon>
        <taxon>Bacillales</taxon>
        <taxon>Bacillaceae</taxon>
        <taxon>Bacillus</taxon>
        <taxon>Bacillus cereus group</taxon>
    </lineage>
</organism>
<dbReference type="KEGG" id="bcr:BCAH187_A4092"/>
<proteinExistence type="predicted"/>
<evidence type="ECO:0000313" key="1">
    <source>
        <dbReference type="EMBL" id="ACJ82171.1"/>
    </source>
</evidence>
<reference evidence="1 2" key="1">
    <citation type="submission" date="2008-10" db="EMBL/GenBank/DDBJ databases">
        <title>Genome sequence of Bacillus cereus AH187.</title>
        <authorList>
            <person name="Dodson R.J."/>
            <person name="Durkin A.S."/>
            <person name="Rosovitz M.J."/>
            <person name="Rasko D.A."/>
            <person name="Kolsto A.B."/>
            <person name="Okstad O.A."/>
            <person name="Ravel J."/>
            <person name="Sutton G."/>
        </authorList>
    </citation>
    <scope>NUCLEOTIDE SEQUENCE [LARGE SCALE GENOMIC DNA]</scope>
    <source>
        <strain evidence="1 2">AH187</strain>
    </source>
</reference>
<dbReference type="HOGENOM" id="CLU_3195761_0_0_9"/>
<gene>
    <name evidence="1" type="ordered locus">BCAH187_A4092</name>
</gene>
<evidence type="ECO:0000313" key="2">
    <source>
        <dbReference type="Proteomes" id="UP000002214"/>
    </source>
</evidence>
<dbReference type="EMBL" id="CP001177">
    <property type="protein sequence ID" value="ACJ82171.1"/>
    <property type="molecule type" value="Genomic_DNA"/>
</dbReference>
<protein>
    <submittedName>
        <fullName evidence="1">Uncharacterized protein</fullName>
    </submittedName>
</protein>
<dbReference type="Proteomes" id="UP000002214">
    <property type="component" value="Chromosome"/>
</dbReference>
<dbReference type="AlphaFoldDB" id="B7HMU3"/>
<name>B7HMU3_BACC7</name>